<evidence type="ECO:0000256" key="6">
    <source>
        <dbReference type="ARBA" id="ARBA00013023"/>
    </source>
</evidence>
<dbReference type="STRING" id="441112.SAMN04488094_11353"/>
<comment type="catalytic activity">
    <reaction evidence="21">
        <text>7,8-dihydropteroate + L-glutamate + ATP = 7,8-dihydrofolate + ADP + phosphate + H(+)</text>
        <dbReference type="Rhea" id="RHEA:23584"/>
        <dbReference type="ChEBI" id="CHEBI:15378"/>
        <dbReference type="ChEBI" id="CHEBI:17839"/>
        <dbReference type="ChEBI" id="CHEBI:29985"/>
        <dbReference type="ChEBI" id="CHEBI:30616"/>
        <dbReference type="ChEBI" id="CHEBI:43474"/>
        <dbReference type="ChEBI" id="CHEBI:57451"/>
        <dbReference type="ChEBI" id="CHEBI:456216"/>
        <dbReference type="EC" id="6.3.2.12"/>
    </reaction>
</comment>
<keyword evidence="14" id="KW-0289">Folate biosynthesis</keyword>
<dbReference type="GO" id="GO:0008841">
    <property type="term" value="F:dihydrofolate synthase activity"/>
    <property type="evidence" value="ECO:0007669"/>
    <property type="project" value="UniProtKB-EC"/>
</dbReference>
<evidence type="ECO:0000256" key="21">
    <source>
        <dbReference type="ARBA" id="ARBA00049161"/>
    </source>
</evidence>
<evidence type="ECO:0000256" key="2">
    <source>
        <dbReference type="ARBA" id="ARBA00002714"/>
    </source>
</evidence>
<dbReference type="Pfam" id="PF08245">
    <property type="entry name" value="Mur_ligase_M"/>
    <property type="match status" value="1"/>
</dbReference>
<dbReference type="EC" id="6.3.2.17" evidence="7"/>
<dbReference type="InterPro" id="IPR001645">
    <property type="entry name" value="Folylpolyglutamate_synth"/>
</dbReference>
<dbReference type="GO" id="GO:0046656">
    <property type="term" value="P:folic acid biosynthetic process"/>
    <property type="evidence" value="ECO:0007669"/>
    <property type="project" value="UniProtKB-KW"/>
</dbReference>
<evidence type="ECO:0000256" key="14">
    <source>
        <dbReference type="ARBA" id="ARBA00022909"/>
    </source>
</evidence>
<gene>
    <name evidence="25" type="ORF">SAMN04488094_11353</name>
</gene>
<dbReference type="PANTHER" id="PTHR11136:SF0">
    <property type="entry name" value="DIHYDROFOLATE SYNTHETASE-RELATED"/>
    <property type="match status" value="1"/>
</dbReference>
<evidence type="ECO:0000256" key="9">
    <source>
        <dbReference type="ARBA" id="ARBA00022598"/>
    </source>
</evidence>
<reference evidence="25 26" key="1">
    <citation type="submission" date="2016-10" db="EMBL/GenBank/DDBJ databases">
        <authorList>
            <person name="de Groot N.N."/>
        </authorList>
    </citation>
    <scope>NUCLEOTIDE SEQUENCE [LARGE SCALE GENOMIC DNA]</scope>
    <source>
        <strain evidence="25 26">DSM 19548</strain>
    </source>
</reference>
<dbReference type="GO" id="GO:0005737">
    <property type="term" value="C:cytoplasm"/>
    <property type="evidence" value="ECO:0007669"/>
    <property type="project" value="TreeGrafter"/>
</dbReference>
<evidence type="ECO:0000256" key="19">
    <source>
        <dbReference type="ARBA" id="ARBA00047808"/>
    </source>
</evidence>
<dbReference type="FunFam" id="3.40.1190.10:FF:000011">
    <property type="entry name" value="Folylpolyglutamate synthase/dihydrofolate synthase"/>
    <property type="match status" value="1"/>
</dbReference>
<evidence type="ECO:0000256" key="17">
    <source>
        <dbReference type="ARBA" id="ARBA00032510"/>
    </source>
</evidence>
<keyword evidence="26" id="KW-1185">Reference proteome</keyword>
<sequence>MTTTGSDVLLDRLTQLHSSEIDLSLDRTWRLLGALGNPQTSLPPVVHIAGTNGKGSTLAMIRAGLEHAGLSIHACTSPHLVRFHERILLAGREVSESALCDILERTLEANGGQPVTFFEATTCAAFLAFAETPADMLLLEVGMGGRMDTTNVIDRPRLTVITPVALDHQAFLGDSLAEIAAEKAGILKRGVPCVVGRQEEAALDVIEAQAARLGAPLVAQGQHWHAWEEHGRLVFQDDSGLLDLPLPALAGPHQIDNAGAALAVLRLLGRGEDACEAAMTHARWPARMQRLRRGPLVAAAPGAEIWLDGGHNAHATYAVAATLATLPHRPTHLVFALLANRDPVDVLAPLAPHAARLTAVPIPGEAGAADPRTLAAAAASSGIAAGTAPDVGTALESIVAECPNARIVICGSLYLAGHVLATNT</sequence>
<evidence type="ECO:0000313" key="25">
    <source>
        <dbReference type="EMBL" id="SFD01909.1"/>
    </source>
</evidence>
<dbReference type="Gene3D" id="3.40.1190.10">
    <property type="entry name" value="Mur-like, catalytic domain"/>
    <property type="match status" value="1"/>
</dbReference>
<keyword evidence="10" id="KW-0479">Metal-binding</keyword>
<dbReference type="NCBIfam" id="TIGR01499">
    <property type="entry name" value="folC"/>
    <property type="match status" value="1"/>
</dbReference>
<evidence type="ECO:0000313" key="26">
    <source>
        <dbReference type="Proteomes" id="UP000198728"/>
    </source>
</evidence>
<dbReference type="GO" id="GO:0005524">
    <property type="term" value="F:ATP binding"/>
    <property type="evidence" value="ECO:0007669"/>
    <property type="project" value="UniProtKB-KW"/>
</dbReference>
<dbReference type="UniPathway" id="UPA00077">
    <property type="reaction ID" value="UER00157"/>
</dbReference>
<feature type="domain" description="Mur ligase C-terminal" evidence="23">
    <location>
        <begin position="296"/>
        <end position="412"/>
    </location>
</feature>
<evidence type="ECO:0000256" key="3">
    <source>
        <dbReference type="ARBA" id="ARBA00004799"/>
    </source>
</evidence>
<dbReference type="PIRSF" id="PIRSF001563">
    <property type="entry name" value="Folylpolyglu_synth"/>
    <property type="match status" value="1"/>
</dbReference>
<comment type="pathway">
    <text evidence="3">Cofactor biosynthesis; tetrahydrofolate biosynthesis; 7,8-dihydrofolate from 2-amino-4-hydroxy-6-hydroxymethyl-7,8-dihydropteridine diphosphate and 4-aminobenzoate: step 2/2.</text>
</comment>
<dbReference type="SUPFAM" id="SSF53244">
    <property type="entry name" value="MurD-like peptide ligases, peptide-binding domain"/>
    <property type="match status" value="1"/>
</dbReference>
<dbReference type="InterPro" id="IPR004101">
    <property type="entry name" value="Mur_ligase_C"/>
</dbReference>
<protein>
    <recommendedName>
        <fullName evidence="8">Dihydrofolate synthase/folylpolyglutamate synthase</fullName>
        <ecNumber evidence="6">6.3.2.12</ecNumber>
        <ecNumber evidence="7">6.3.2.17</ecNumber>
    </recommendedName>
    <alternativeName>
        <fullName evidence="17">Folylpoly-gamma-glutamate synthetase-dihydrofolate synthetase</fullName>
    </alternativeName>
    <alternativeName>
        <fullName evidence="15">Folylpolyglutamate synthetase</fullName>
    </alternativeName>
    <alternativeName>
        <fullName evidence="16">Tetrahydrofolylpolyglutamate synthase</fullName>
    </alternativeName>
</protein>
<dbReference type="Proteomes" id="UP000198728">
    <property type="component" value="Unassembled WGS sequence"/>
</dbReference>
<keyword evidence="13" id="KW-0460">Magnesium</keyword>
<dbReference type="OrthoDB" id="9809356at2"/>
<dbReference type="GO" id="GO:0046872">
    <property type="term" value="F:metal ion binding"/>
    <property type="evidence" value="ECO:0007669"/>
    <property type="project" value="UniProtKB-KW"/>
</dbReference>
<comment type="cofactor">
    <cofactor evidence="1">
        <name>Mg(2+)</name>
        <dbReference type="ChEBI" id="CHEBI:18420"/>
    </cofactor>
</comment>
<keyword evidence="12 22" id="KW-0067">ATP-binding</keyword>
<comment type="similarity">
    <text evidence="5 22">Belongs to the folylpolyglutamate synthase family.</text>
</comment>
<comment type="catalytic activity">
    <reaction evidence="18">
        <text>(6S)-5,6,7,8-tetrahydrofolyl-(gamma-L-Glu)(n) + L-glutamate + ATP = (6S)-5,6,7,8-tetrahydrofolyl-(gamma-L-Glu)(n+1) + ADP + phosphate + H(+)</text>
        <dbReference type="Rhea" id="RHEA:10580"/>
        <dbReference type="Rhea" id="RHEA-COMP:14738"/>
        <dbReference type="Rhea" id="RHEA-COMP:14740"/>
        <dbReference type="ChEBI" id="CHEBI:15378"/>
        <dbReference type="ChEBI" id="CHEBI:29985"/>
        <dbReference type="ChEBI" id="CHEBI:30616"/>
        <dbReference type="ChEBI" id="CHEBI:43474"/>
        <dbReference type="ChEBI" id="CHEBI:141005"/>
        <dbReference type="ChEBI" id="CHEBI:456216"/>
        <dbReference type="EC" id="6.3.2.17"/>
    </reaction>
</comment>
<keyword evidence="11 22" id="KW-0547">Nucleotide-binding</keyword>
<dbReference type="InterPro" id="IPR018109">
    <property type="entry name" value="Folylpolyglutamate_synth_CS"/>
</dbReference>
<evidence type="ECO:0000256" key="22">
    <source>
        <dbReference type="PIRNR" id="PIRNR001563"/>
    </source>
</evidence>
<feature type="domain" description="Mur ligase central" evidence="24">
    <location>
        <begin position="48"/>
        <end position="264"/>
    </location>
</feature>
<evidence type="ECO:0000256" key="5">
    <source>
        <dbReference type="ARBA" id="ARBA00008276"/>
    </source>
</evidence>
<comment type="catalytic activity">
    <reaction evidence="19">
        <text>10-formyltetrahydrofolyl-(gamma-L-Glu)(n) + L-glutamate + ATP = 10-formyltetrahydrofolyl-(gamma-L-Glu)(n+1) + ADP + phosphate + H(+)</text>
        <dbReference type="Rhea" id="RHEA:51904"/>
        <dbReference type="Rhea" id="RHEA-COMP:13088"/>
        <dbReference type="Rhea" id="RHEA-COMP:14300"/>
        <dbReference type="ChEBI" id="CHEBI:15378"/>
        <dbReference type="ChEBI" id="CHEBI:29985"/>
        <dbReference type="ChEBI" id="CHEBI:30616"/>
        <dbReference type="ChEBI" id="CHEBI:43474"/>
        <dbReference type="ChEBI" id="CHEBI:134413"/>
        <dbReference type="ChEBI" id="CHEBI:456216"/>
        <dbReference type="EC" id="6.3.2.17"/>
    </reaction>
</comment>
<evidence type="ECO:0000256" key="18">
    <source>
        <dbReference type="ARBA" id="ARBA00047493"/>
    </source>
</evidence>
<comment type="catalytic activity">
    <reaction evidence="20">
        <text>(6R)-5,10-methylenetetrahydrofolyl-(gamma-L-Glu)(n) + L-glutamate + ATP = (6R)-5,10-methylenetetrahydrofolyl-(gamma-L-Glu)(n+1) + ADP + phosphate + H(+)</text>
        <dbReference type="Rhea" id="RHEA:51912"/>
        <dbReference type="Rhea" id="RHEA-COMP:13257"/>
        <dbReference type="Rhea" id="RHEA-COMP:13258"/>
        <dbReference type="ChEBI" id="CHEBI:15378"/>
        <dbReference type="ChEBI" id="CHEBI:29985"/>
        <dbReference type="ChEBI" id="CHEBI:30616"/>
        <dbReference type="ChEBI" id="CHEBI:43474"/>
        <dbReference type="ChEBI" id="CHEBI:136572"/>
        <dbReference type="ChEBI" id="CHEBI:456216"/>
        <dbReference type="EC" id="6.3.2.17"/>
    </reaction>
</comment>
<comment type="pathway">
    <text evidence="4">Cofactor biosynthesis; tetrahydrofolylpolyglutamate biosynthesis.</text>
</comment>
<evidence type="ECO:0000259" key="23">
    <source>
        <dbReference type="Pfam" id="PF02875"/>
    </source>
</evidence>
<keyword evidence="9 22" id="KW-0436">Ligase</keyword>
<dbReference type="EC" id="6.3.2.12" evidence="6"/>
<evidence type="ECO:0000256" key="4">
    <source>
        <dbReference type="ARBA" id="ARBA00005150"/>
    </source>
</evidence>
<evidence type="ECO:0000256" key="10">
    <source>
        <dbReference type="ARBA" id="ARBA00022723"/>
    </source>
</evidence>
<dbReference type="InterPro" id="IPR013221">
    <property type="entry name" value="Mur_ligase_cen"/>
</dbReference>
<dbReference type="PANTHER" id="PTHR11136">
    <property type="entry name" value="FOLYLPOLYGLUTAMATE SYNTHASE-RELATED"/>
    <property type="match status" value="1"/>
</dbReference>
<accession>A0A1I1NWC8</accession>
<evidence type="ECO:0000256" key="16">
    <source>
        <dbReference type="ARBA" id="ARBA00030592"/>
    </source>
</evidence>
<proteinExistence type="inferred from homology"/>
<dbReference type="GO" id="GO:0046654">
    <property type="term" value="P:tetrahydrofolate biosynthetic process"/>
    <property type="evidence" value="ECO:0007669"/>
    <property type="project" value="UniProtKB-UniPathway"/>
</dbReference>
<dbReference type="AlphaFoldDB" id="A0A1I1NWC8"/>
<evidence type="ECO:0000256" key="1">
    <source>
        <dbReference type="ARBA" id="ARBA00001946"/>
    </source>
</evidence>
<evidence type="ECO:0000256" key="8">
    <source>
        <dbReference type="ARBA" id="ARBA00019357"/>
    </source>
</evidence>
<evidence type="ECO:0000256" key="15">
    <source>
        <dbReference type="ARBA" id="ARBA00030048"/>
    </source>
</evidence>
<dbReference type="PROSITE" id="PS01012">
    <property type="entry name" value="FOLYLPOLYGLU_SYNT_2"/>
    <property type="match status" value="1"/>
</dbReference>
<dbReference type="InterPro" id="IPR036565">
    <property type="entry name" value="Mur-like_cat_sf"/>
</dbReference>
<dbReference type="GO" id="GO:0004326">
    <property type="term" value="F:tetrahydrofolylpolyglutamate synthase activity"/>
    <property type="evidence" value="ECO:0007669"/>
    <property type="project" value="UniProtKB-EC"/>
</dbReference>
<evidence type="ECO:0000256" key="11">
    <source>
        <dbReference type="ARBA" id="ARBA00022741"/>
    </source>
</evidence>
<dbReference type="InterPro" id="IPR036615">
    <property type="entry name" value="Mur_ligase_C_dom_sf"/>
</dbReference>
<dbReference type="Gene3D" id="3.90.190.20">
    <property type="entry name" value="Mur ligase, C-terminal domain"/>
    <property type="match status" value="1"/>
</dbReference>
<name>A0A1I1NWC8_9RHOB</name>
<evidence type="ECO:0000256" key="7">
    <source>
        <dbReference type="ARBA" id="ARBA00013025"/>
    </source>
</evidence>
<dbReference type="EMBL" id="FOLG01000013">
    <property type="protein sequence ID" value="SFD01909.1"/>
    <property type="molecule type" value="Genomic_DNA"/>
</dbReference>
<evidence type="ECO:0000256" key="20">
    <source>
        <dbReference type="ARBA" id="ARBA00049035"/>
    </source>
</evidence>
<organism evidence="25 26">
    <name type="scientific">Tropicimonas isoalkanivorans</name>
    <dbReference type="NCBI Taxonomy" id="441112"/>
    <lineage>
        <taxon>Bacteria</taxon>
        <taxon>Pseudomonadati</taxon>
        <taxon>Pseudomonadota</taxon>
        <taxon>Alphaproteobacteria</taxon>
        <taxon>Rhodobacterales</taxon>
        <taxon>Roseobacteraceae</taxon>
        <taxon>Tropicimonas</taxon>
    </lineage>
</organism>
<evidence type="ECO:0000256" key="13">
    <source>
        <dbReference type="ARBA" id="ARBA00022842"/>
    </source>
</evidence>
<dbReference type="SUPFAM" id="SSF53623">
    <property type="entry name" value="MurD-like peptide ligases, catalytic domain"/>
    <property type="match status" value="1"/>
</dbReference>
<dbReference type="RefSeq" id="WP_093362131.1">
    <property type="nucleotide sequence ID" value="NZ_FOLG01000013.1"/>
</dbReference>
<evidence type="ECO:0000256" key="12">
    <source>
        <dbReference type="ARBA" id="ARBA00022840"/>
    </source>
</evidence>
<comment type="function">
    <text evidence="2">Functions in two distinct reactions of the de novo folate biosynthetic pathway. Catalyzes the addition of a glutamate residue to dihydropteroate (7,8-dihydropteroate or H2Pte) to form dihydrofolate (7,8-dihydrofolate monoglutamate or H2Pte-Glu). Also catalyzes successive additions of L-glutamate to tetrahydrofolate or 10-formyltetrahydrofolate or 5,10-methylenetetrahydrofolate, leading to folylpolyglutamate derivatives.</text>
</comment>
<dbReference type="Pfam" id="PF02875">
    <property type="entry name" value="Mur_ligase_C"/>
    <property type="match status" value="1"/>
</dbReference>
<evidence type="ECO:0000259" key="24">
    <source>
        <dbReference type="Pfam" id="PF08245"/>
    </source>
</evidence>